<dbReference type="PANTHER" id="PTHR11011">
    <property type="entry name" value="MALE STERILITY PROTEIN 2-RELATED"/>
    <property type="match status" value="1"/>
</dbReference>
<dbReference type="OrthoDB" id="429813at2759"/>
<dbReference type="EC" id="1.2.1.84" evidence="1"/>
<evidence type="ECO:0000313" key="3">
    <source>
        <dbReference type="EMBL" id="TIC92559.1"/>
    </source>
</evidence>
<dbReference type="PANTHER" id="PTHR11011:SF45">
    <property type="entry name" value="FATTY ACYL-COA REDUCTASE CG8306-RELATED"/>
    <property type="match status" value="1"/>
</dbReference>
<dbReference type="GO" id="GO:0035336">
    <property type="term" value="P:long-chain fatty-acyl-CoA metabolic process"/>
    <property type="evidence" value="ECO:0007669"/>
    <property type="project" value="TreeGrafter"/>
</dbReference>
<dbReference type="GO" id="GO:0005777">
    <property type="term" value="C:peroxisome"/>
    <property type="evidence" value="ECO:0007669"/>
    <property type="project" value="TreeGrafter"/>
</dbReference>
<dbReference type="Gene3D" id="3.40.50.720">
    <property type="entry name" value="NAD(P)-binding Rossmann-like Domain"/>
    <property type="match status" value="1"/>
</dbReference>
<comment type="caution">
    <text evidence="3">The sequence shown here is derived from an EMBL/GenBank/DDBJ whole genome shotgun (WGS) entry which is preliminary data.</text>
</comment>
<keyword evidence="1" id="KW-0443">Lipid metabolism</keyword>
<evidence type="ECO:0000256" key="1">
    <source>
        <dbReference type="RuleBase" id="RU363097"/>
    </source>
</evidence>
<sequence>MAMDFFQDQVVLLTGATGGLGGCLLYKLAIVLRVPKVYVVIRKTPEKAIETWATTMPNHINEILQTGSIHFVNGDMTAPRYGLADQDVRAMESDVTIVVNAAANISLKLPLRQLVQENCLSALELGELAKRFPKLISYVQVSSAYALSDLPDGPMEERIYPIGDANQVLNDILSGTTSSSAGFAWPYAKSKRLMECLMDQRLSGRLPLLIVRPTGIAPAIKEPFELYLPNASCPLNTFYSRMMYPTGGSALFHAPEGFLSGKNIVDEIPVDLVSNIILQHVRRQTRGVVHTSSQSYIPRTFDDYLGDLERYVPDDWRSRMARPAFTTDRSARQCRVAEFYVIKSRNWLVRTDRSRDLELGGPIGLGIRDHDSKAYTERRVRRIFAETKELMEMKEKRARDQQSQTKL</sequence>
<dbReference type="SUPFAM" id="SSF51735">
    <property type="entry name" value="NAD(P)-binding Rossmann-fold domains"/>
    <property type="match status" value="1"/>
</dbReference>
<evidence type="ECO:0000259" key="2">
    <source>
        <dbReference type="Pfam" id="PF07993"/>
    </source>
</evidence>
<dbReference type="InterPro" id="IPR013120">
    <property type="entry name" value="FAR_NAD-bd"/>
</dbReference>
<comment type="catalytic activity">
    <reaction evidence="1">
        <text>a long-chain fatty acyl-CoA + 2 NADPH + 2 H(+) = a long-chain primary fatty alcohol + 2 NADP(+) + CoA</text>
        <dbReference type="Rhea" id="RHEA:52716"/>
        <dbReference type="ChEBI" id="CHEBI:15378"/>
        <dbReference type="ChEBI" id="CHEBI:57287"/>
        <dbReference type="ChEBI" id="CHEBI:57783"/>
        <dbReference type="ChEBI" id="CHEBI:58349"/>
        <dbReference type="ChEBI" id="CHEBI:77396"/>
        <dbReference type="ChEBI" id="CHEBI:83139"/>
        <dbReference type="EC" id="1.2.1.84"/>
    </reaction>
</comment>
<name>A0A4T0VK08_9PEZI</name>
<feature type="domain" description="Thioester reductase (TE)" evidence="2">
    <location>
        <begin position="13"/>
        <end position="277"/>
    </location>
</feature>
<dbReference type="EMBL" id="MWPZ01000008">
    <property type="protein sequence ID" value="TIC92559.1"/>
    <property type="molecule type" value="Genomic_DNA"/>
</dbReference>
<keyword evidence="1" id="KW-0560">Oxidoreductase</keyword>
<dbReference type="GO" id="GO:0080019">
    <property type="term" value="F:alcohol-forming very long-chain fatty acyl-CoA reductase activity"/>
    <property type="evidence" value="ECO:0007669"/>
    <property type="project" value="InterPro"/>
</dbReference>
<proteinExistence type="inferred from homology"/>
<keyword evidence="1" id="KW-0521">NADP</keyword>
<comment type="function">
    <text evidence="1">Catalyzes the reduction of fatty acyl-CoA to fatty alcohols.</text>
</comment>
<gene>
    <name evidence="3" type="ORF">CH35J_009962</name>
</gene>
<dbReference type="Pfam" id="PF07993">
    <property type="entry name" value="NAD_binding_4"/>
    <property type="match status" value="1"/>
</dbReference>
<comment type="similarity">
    <text evidence="1">Belongs to the fatty acyl-CoA reductase family.</text>
</comment>
<reference evidence="3 4" key="1">
    <citation type="journal article" date="2019" name="Genome Biol. Evol.">
        <title>Genomic Plasticity Mediated by Transposable Elements in the Plant Pathogenic Fungus Colletotrichum higginsianum.</title>
        <authorList>
            <person name="Tsushima A."/>
            <person name="Gan P."/>
            <person name="Kumakura N."/>
            <person name="Narusaka M."/>
            <person name="Takano Y."/>
            <person name="Narusaka Y."/>
            <person name="Shirasu K."/>
        </authorList>
    </citation>
    <scope>NUCLEOTIDE SEQUENCE [LARGE SCALE GENOMIC DNA]</scope>
    <source>
        <strain evidence="3 4">MAFF305635-RFP</strain>
    </source>
</reference>
<dbReference type="InterPro" id="IPR026055">
    <property type="entry name" value="FAR"/>
</dbReference>
<protein>
    <recommendedName>
        <fullName evidence="1">Fatty acyl-CoA reductase</fullName>
        <ecNumber evidence="1">1.2.1.84</ecNumber>
    </recommendedName>
</protein>
<organism evidence="3 4">
    <name type="scientific">Colletotrichum higginsianum</name>
    <dbReference type="NCBI Taxonomy" id="80884"/>
    <lineage>
        <taxon>Eukaryota</taxon>
        <taxon>Fungi</taxon>
        <taxon>Dikarya</taxon>
        <taxon>Ascomycota</taxon>
        <taxon>Pezizomycotina</taxon>
        <taxon>Sordariomycetes</taxon>
        <taxon>Hypocreomycetidae</taxon>
        <taxon>Glomerellales</taxon>
        <taxon>Glomerellaceae</taxon>
        <taxon>Colletotrichum</taxon>
        <taxon>Colletotrichum destructivum species complex</taxon>
    </lineage>
</organism>
<dbReference type="AlphaFoldDB" id="A0A4T0VK08"/>
<evidence type="ECO:0000313" key="4">
    <source>
        <dbReference type="Proteomes" id="UP000305883"/>
    </source>
</evidence>
<keyword evidence="1" id="KW-0444">Lipid biosynthesis</keyword>
<accession>A0A4T0VK08</accession>
<dbReference type="InterPro" id="IPR036291">
    <property type="entry name" value="NAD(P)-bd_dom_sf"/>
</dbReference>
<dbReference type="Proteomes" id="UP000305883">
    <property type="component" value="Unassembled WGS sequence"/>
</dbReference>
<dbReference type="GO" id="GO:0102965">
    <property type="term" value="F:alcohol-forming long-chain fatty acyl-CoA reductase activity"/>
    <property type="evidence" value="ECO:0007669"/>
    <property type="project" value="UniProtKB-EC"/>
</dbReference>